<dbReference type="Gene3D" id="3.20.20.80">
    <property type="entry name" value="Glycosidases"/>
    <property type="match status" value="1"/>
</dbReference>
<dbReference type="PANTHER" id="PTHR31308">
    <property type="match status" value="1"/>
</dbReference>
<dbReference type="InterPro" id="IPR052066">
    <property type="entry name" value="Glycosphingolipid_Hydrolases"/>
</dbReference>
<dbReference type="GO" id="GO:0004553">
    <property type="term" value="F:hydrolase activity, hydrolyzing O-glycosyl compounds"/>
    <property type="evidence" value="ECO:0007669"/>
    <property type="project" value="InterPro"/>
</dbReference>
<gene>
    <name evidence="7" type="ORF">C3942_12475</name>
</gene>
<evidence type="ECO:0000256" key="3">
    <source>
        <dbReference type="ARBA" id="ARBA00023295"/>
    </source>
</evidence>
<dbReference type="EMBL" id="PSNW01000006">
    <property type="protein sequence ID" value="PPE73751.1"/>
    <property type="molecule type" value="Genomic_DNA"/>
</dbReference>
<dbReference type="InterPro" id="IPR001547">
    <property type="entry name" value="Glyco_hydro_5"/>
</dbReference>
<dbReference type="PANTHER" id="PTHR31308:SF3">
    <property type="entry name" value="ENDOGLYCOCERAMIDASE"/>
    <property type="match status" value="1"/>
</dbReference>
<dbReference type="GO" id="GO:0016042">
    <property type="term" value="P:lipid catabolic process"/>
    <property type="evidence" value="ECO:0007669"/>
    <property type="project" value="UniProtKB-ARBA"/>
</dbReference>
<dbReference type="GO" id="GO:0000272">
    <property type="term" value="P:polysaccharide catabolic process"/>
    <property type="evidence" value="ECO:0007669"/>
    <property type="project" value="InterPro"/>
</dbReference>
<evidence type="ECO:0000256" key="1">
    <source>
        <dbReference type="ARBA" id="ARBA00005641"/>
    </source>
</evidence>
<dbReference type="AlphaFoldDB" id="A0A2S5TFI6"/>
<dbReference type="GO" id="GO:1901136">
    <property type="term" value="P:carbohydrate derivative catabolic process"/>
    <property type="evidence" value="ECO:0007669"/>
    <property type="project" value="UniProtKB-ARBA"/>
</dbReference>
<dbReference type="InterPro" id="IPR013780">
    <property type="entry name" value="Glyco_hydro_b"/>
</dbReference>
<reference evidence="7 8" key="1">
    <citation type="submission" date="2018-02" db="EMBL/GenBank/DDBJ databases">
        <title>Genome sequencing of Solimonas sp. HR-BB.</title>
        <authorList>
            <person name="Lee Y."/>
            <person name="Jeon C.O."/>
        </authorList>
    </citation>
    <scope>NUCLEOTIDE SEQUENCE [LARGE SCALE GENOMIC DNA]</scope>
    <source>
        <strain evidence="7 8">HR-BB</strain>
    </source>
</reference>
<dbReference type="Gene3D" id="2.60.40.1180">
    <property type="entry name" value="Golgi alpha-mannosidase II"/>
    <property type="match status" value="1"/>
</dbReference>
<evidence type="ECO:0000259" key="6">
    <source>
        <dbReference type="Pfam" id="PF18564"/>
    </source>
</evidence>
<dbReference type="Pfam" id="PF00150">
    <property type="entry name" value="Cellulase"/>
    <property type="match status" value="1"/>
</dbReference>
<protein>
    <submittedName>
        <fullName evidence="7">Endoglycoceramidase</fullName>
    </submittedName>
</protein>
<evidence type="ECO:0000313" key="7">
    <source>
        <dbReference type="EMBL" id="PPE73751.1"/>
    </source>
</evidence>
<dbReference type="InterPro" id="IPR017853">
    <property type="entry name" value="GH"/>
</dbReference>
<keyword evidence="2 4" id="KW-0378">Hydrolase</keyword>
<organism evidence="7 8">
    <name type="scientific">Solimonas fluminis</name>
    <dbReference type="NCBI Taxonomy" id="2086571"/>
    <lineage>
        <taxon>Bacteria</taxon>
        <taxon>Pseudomonadati</taxon>
        <taxon>Pseudomonadota</taxon>
        <taxon>Gammaproteobacteria</taxon>
        <taxon>Nevskiales</taxon>
        <taxon>Nevskiaceae</taxon>
        <taxon>Solimonas</taxon>
    </lineage>
</organism>
<dbReference type="InterPro" id="IPR041036">
    <property type="entry name" value="GH5_C"/>
</dbReference>
<sequence length="444" mass="49503">MVWKEAPFYPPATAEGFLAQDADWLARHGFNNARIGTLWVGVAPERGTVDQDYLAQWDRTIQLLASRRIWMLFDFHQDLLGPAYQGEGVPDWAVEEAKGPLTTLLGAPSFGFPFNYFMPQLSEAFDRFWASEDIRDGFAEAWAAVARRWKNQPYSMGYDLMNEPWAGLDYPTCLIPLTGCPWHDSGSLQPFFDHARRAIRAEDPHNIVWFQSQPLTSTGAPTGFTAIPGEEQLGFSFHYYCPLNTLGNALQLGILDALPVGLDDTCQAFGPRVFDQARAQADRMDAVELLTEFGATEDMQVLLDVTSDADERLVGWQYWQYKNWRDPTTESQGSGDQSLFTDDADLSTAKTAKLKVLVRTYPQATAGIPQSLSFDPDTAAFEYRYTPRAARGPTEIYVPLAMHYPSGYTLEVTGARSLSPANAGLLRLENLAGAAEVVVRIAKR</sequence>
<comment type="caution">
    <text evidence="7">The sequence shown here is derived from an EMBL/GenBank/DDBJ whole genome shotgun (WGS) entry which is preliminary data.</text>
</comment>
<dbReference type="OrthoDB" id="9800955at2"/>
<keyword evidence="8" id="KW-1185">Reference proteome</keyword>
<feature type="domain" description="Glycoside hydrolase family 5 C-terminal" evidence="6">
    <location>
        <begin position="359"/>
        <end position="434"/>
    </location>
</feature>
<dbReference type="SUPFAM" id="SSF51445">
    <property type="entry name" value="(Trans)glycosidases"/>
    <property type="match status" value="1"/>
</dbReference>
<evidence type="ECO:0000256" key="4">
    <source>
        <dbReference type="RuleBase" id="RU361153"/>
    </source>
</evidence>
<keyword evidence="3 4" id="KW-0326">Glycosidase</keyword>
<evidence type="ECO:0000259" key="5">
    <source>
        <dbReference type="Pfam" id="PF00150"/>
    </source>
</evidence>
<dbReference type="Pfam" id="PF18564">
    <property type="entry name" value="Glyco_hydro_5_C"/>
    <property type="match status" value="1"/>
</dbReference>
<evidence type="ECO:0000256" key="2">
    <source>
        <dbReference type="ARBA" id="ARBA00022801"/>
    </source>
</evidence>
<accession>A0A2S5TFI6</accession>
<name>A0A2S5TFI6_9GAMM</name>
<dbReference type="Proteomes" id="UP000238220">
    <property type="component" value="Unassembled WGS sequence"/>
</dbReference>
<comment type="similarity">
    <text evidence="1 4">Belongs to the glycosyl hydrolase 5 (cellulase A) family.</text>
</comment>
<evidence type="ECO:0000313" key="8">
    <source>
        <dbReference type="Proteomes" id="UP000238220"/>
    </source>
</evidence>
<feature type="domain" description="Glycoside hydrolase family 5" evidence="5">
    <location>
        <begin position="23"/>
        <end position="320"/>
    </location>
</feature>
<proteinExistence type="inferred from homology"/>